<dbReference type="SUPFAM" id="SSF159888">
    <property type="entry name" value="YdhG-like"/>
    <property type="match status" value="1"/>
</dbReference>
<gene>
    <name evidence="2" type="ORF">ACFQMJ_09800</name>
</gene>
<keyword evidence="3" id="KW-1185">Reference proteome</keyword>
<organism evidence="2 3">
    <name type="scientific">Cohnella cellulosilytica</name>
    <dbReference type="NCBI Taxonomy" id="986710"/>
    <lineage>
        <taxon>Bacteria</taxon>
        <taxon>Bacillati</taxon>
        <taxon>Bacillota</taxon>
        <taxon>Bacilli</taxon>
        <taxon>Bacillales</taxon>
        <taxon>Paenibacillaceae</taxon>
        <taxon>Cohnella</taxon>
    </lineage>
</organism>
<reference evidence="3" key="1">
    <citation type="journal article" date="2019" name="Int. J. Syst. Evol. Microbiol.">
        <title>The Global Catalogue of Microorganisms (GCM) 10K type strain sequencing project: providing services to taxonomists for standard genome sequencing and annotation.</title>
        <authorList>
            <consortium name="The Broad Institute Genomics Platform"/>
            <consortium name="The Broad Institute Genome Sequencing Center for Infectious Disease"/>
            <person name="Wu L."/>
            <person name="Ma J."/>
        </authorList>
    </citation>
    <scope>NUCLEOTIDE SEQUENCE [LARGE SCALE GENOMIC DNA]</scope>
    <source>
        <strain evidence="3">KCTC 12907</strain>
    </source>
</reference>
<dbReference type="Gene3D" id="3.90.1150.200">
    <property type="match status" value="1"/>
</dbReference>
<feature type="domain" description="YdhG-like" evidence="1">
    <location>
        <begin position="16"/>
        <end position="111"/>
    </location>
</feature>
<comment type="caution">
    <text evidence="2">The sequence shown here is derived from an EMBL/GenBank/DDBJ whole genome shotgun (WGS) entry which is preliminary data.</text>
</comment>
<dbReference type="EMBL" id="JBHTAI010000005">
    <property type="protein sequence ID" value="MFC7148819.1"/>
    <property type="molecule type" value="Genomic_DNA"/>
</dbReference>
<dbReference type="InterPro" id="IPR014922">
    <property type="entry name" value="YdhG-like"/>
</dbReference>
<name>A0ABW2F9Q2_9BACL</name>
<dbReference type="Pfam" id="PF08818">
    <property type="entry name" value="DUF1801"/>
    <property type="match status" value="1"/>
</dbReference>
<evidence type="ECO:0000313" key="2">
    <source>
        <dbReference type="EMBL" id="MFC7148819.1"/>
    </source>
</evidence>
<evidence type="ECO:0000313" key="3">
    <source>
        <dbReference type="Proteomes" id="UP001596378"/>
    </source>
</evidence>
<evidence type="ECO:0000259" key="1">
    <source>
        <dbReference type="Pfam" id="PF08818"/>
    </source>
</evidence>
<dbReference type="RefSeq" id="WP_378052649.1">
    <property type="nucleotide sequence ID" value="NZ_JBHMDN010000055.1"/>
</dbReference>
<protein>
    <submittedName>
        <fullName evidence="2">Iron chaperone</fullName>
    </submittedName>
</protein>
<dbReference type="Proteomes" id="UP001596378">
    <property type="component" value="Unassembled WGS sequence"/>
</dbReference>
<sequence>MEVFADYLARIDHPQHRSQMEEVLTWVAESFPNLAPKIAWNQPMFTDHDTFIIGFSVSKQHWAAAPERAGMIHFADEIAQAGHDHTKELVRFKWDRPVDFSLLEKMIEFNIEDKADCSTFWRK</sequence>
<proteinExistence type="predicted"/>
<accession>A0ABW2F9Q2</accession>